<reference evidence="1" key="1">
    <citation type="submission" date="2008-12" db="EMBL/GenBank/DDBJ databases">
        <title>Annotation of the Yersinia bercovieri ATCC 43970 genome.</title>
        <authorList>
            <person name="Read T.D."/>
            <person name="Akmal A."/>
            <person name="Bishop-Lilly K."/>
            <person name="Chen P.E."/>
            <person name="Cook C."/>
            <person name="Kiley M.P."/>
            <person name="Lentz S."/>
            <person name="Mateczun A."/>
            <person name="Nagarajan N."/>
            <person name="Nolan N."/>
            <person name="Osborne B.I."/>
            <person name="Pop M."/>
            <person name="Sozhamannan S."/>
            <person name="Stewart A.C."/>
            <person name="Sulakvelidze A."/>
            <person name="Thomason B."/>
            <person name="Willner K."/>
            <person name="Zwick M.E."/>
        </authorList>
    </citation>
    <scope>NUCLEOTIDE SEQUENCE [LARGE SCALE GENOMIC DNA]</scope>
    <source>
        <strain evidence="1">ATCC 43970</strain>
    </source>
</reference>
<proteinExistence type="predicted"/>
<gene>
    <name evidence="1" type="ORF">yberc0001_22630</name>
</gene>
<comment type="caution">
    <text evidence="1">The sequence shown here is derived from an EMBL/GenBank/DDBJ whole genome shotgun (WGS) entry which is preliminary data.</text>
</comment>
<accession>A0ABM9Y480</accession>
<keyword evidence="2" id="KW-1185">Reference proteome</keyword>
<evidence type="ECO:0000313" key="1">
    <source>
        <dbReference type="EMBL" id="EEQ08519.1"/>
    </source>
</evidence>
<dbReference type="Proteomes" id="UP000010319">
    <property type="component" value="Unassembled WGS sequence"/>
</dbReference>
<organism evidence="1 2">
    <name type="scientific">Yersinia bercovieri ATCC 43970</name>
    <dbReference type="NCBI Taxonomy" id="349968"/>
    <lineage>
        <taxon>Bacteria</taxon>
        <taxon>Pseudomonadati</taxon>
        <taxon>Pseudomonadota</taxon>
        <taxon>Gammaproteobacteria</taxon>
        <taxon>Enterobacterales</taxon>
        <taxon>Yersiniaceae</taxon>
        <taxon>Yersinia</taxon>
    </lineage>
</organism>
<evidence type="ECO:0000313" key="2">
    <source>
        <dbReference type="Proteomes" id="UP000010319"/>
    </source>
</evidence>
<dbReference type="EMBL" id="AALC02000001">
    <property type="protein sequence ID" value="EEQ08519.1"/>
    <property type="molecule type" value="Genomic_DNA"/>
</dbReference>
<name>A0ABM9Y480_YERBE</name>
<protein>
    <submittedName>
        <fullName evidence="1">Uncharacterized protein</fullName>
    </submittedName>
</protein>
<sequence length="53" mass="6315">MIIVINSSCKWFIENFSHYHTDYDGIIINCCNNQQTAQLFCSMDWERCQITVH</sequence>